<gene>
    <name evidence="8" type="ORF">FGU65_00365</name>
</gene>
<dbReference type="InterPro" id="IPR036259">
    <property type="entry name" value="MFS_trans_sf"/>
</dbReference>
<feature type="transmembrane region" description="Helical" evidence="6">
    <location>
        <begin position="291"/>
        <end position="311"/>
    </location>
</feature>
<sequence>MTSPAGRRSALLTAALGSSLAPFMVAGLFVAVPTVGIDFAIDPATLSWVPTAFFLAAAMFLVPFGRIADIYGVKKVFTTGMYVYAVSALLAAFAPSAQVLIGARFLTGIGAAMIFGTSFALLSLVLPEGERGTALGTNIAASYTGFALGFLLGGILTAYVSWRAIFLATVPVELLVIWLIRTRLTGECALSSGRHLDVPGIMLNVVMLLLVMVGFSSLPATPGVLALLLGGIFLIVFVVWELRSESPILDLRFMARNRAFARSAASMLIYSIATFAGIYLFSLYLQYIRGFSPDTVGLVLLVSTLITAVLVRSSGKLADRTRPHAVAAGGVVISATALFPLTGLSATTSLVVVFAALALLSAGLAFYQPPIYSAAIGTTAPEMYAASSGLIETMRLLGMTISMAVTIIVFSLYFGGAAIAAESASLLVASMRQIFLIFLVLAVIALVVTVLAGRAAASRRTE</sequence>
<evidence type="ECO:0000256" key="6">
    <source>
        <dbReference type="SAM" id="Phobius"/>
    </source>
</evidence>
<comment type="subcellular location">
    <subcellularLocation>
        <location evidence="1">Membrane</location>
        <topology evidence="1">Multi-pass membrane protein</topology>
    </subcellularLocation>
</comment>
<evidence type="ECO:0000313" key="8">
    <source>
        <dbReference type="EMBL" id="MDN7023365.1"/>
    </source>
</evidence>
<dbReference type="PANTHER" id="PTHR42718">
    <property type="entry name" value="MAJOR FACILITATOR SUPERFAMILY MULTIDRUG TRANSPORTER MFSC"/>
    <property type="match status" value="1"/>
</dbReference>
<evidence type="ECO:0000256" key="1">
    <source>
        <dbReference type="ARBA" id="ARBA00004141"/>
    </source>
</evidence>
<feature type="transmembrane region" description="Helical" evidence="6">
    <location>
        <begin position="47"/>
        <end position="64"/>
    </location>
</feature>
<evidence type="ECO:0000256" key="2">
    <source>
        <dbReference type="ARBA" id="ARBA00022448"/>
    </source>
</evidence>
<dbReference type="InterPro" id="IPR020846">
    <property type="entry name" value="MFS_dom"/>
</dbReference>
<dbReference type="CDD" id="cd17321">
    <property type="entry name" value="MFS_MMR_MDR_like"/>
    <property type="match status" value="1"/>
</dbReference>
<dbReference type="RefSeq" id="WP_301662416.1">
    <property type="nucleotide sequence ID" value="NZ_VCYH01000001.1"/>
</dbReference>
<keyword evidence="5 6" id="KW-0472">Membrane</keyword>
<feature type="transmembrane region" description="Helical" evidence="6">
    <location>
        <begin position="101"/>
        <end position="126"/>
    </location>
</feature>
<comment type="caution">
    <text evidence="8">The sequence shown here is derived from an EMBL/GenBank/DDBJ whole genome shotgun (WGS) entry which is preliminary data.</text>
</comment>
<keyword evidence="4 6" id="KW-1133">Transmembrane helix</keyword>
<keyword evidence="3 6" id="KW-0812">Transmembrane</keyword>
<dbReference type="PANTHER" id="PTHR42718:SF9">
    <property type="entry name" value="MAJOR FACILITATOR SUPERFAMILY MULTIDRUG TRANSPORTER MFSC"/>
    <property type="match status" value="1"/>
</dbReference>
<dbReference type="InterPro" id="IPR011701">
    <property type="entry name" value="MFS"/>
</dbReference>
<dbReference type="Pfam" id="PF07690">
    <property type="entry name" value="MFS_1"/>
    <property type="match status" value="1"/>
</dbReference>
<feature type="transmembrane region" description="Helical" evidence="6">
    <location>
        <begin position="76"/>
        <end position="95"/>
    </location>
</feature>
<evidence type="ECO:0000259" key="7">
    <source>
        <dbReference type="PROSITE" id="PS50850"/>
    </source>
</evidence>
<reference evidence="8" key="1">
    <citation type="submission" date="2019-05" db="EMBL/GenBank/DDBJ databases">
        <title>Methanoculleus sp. FWC-SCC1, a methanogenic archaeon isolated from deep marine cold seep.</title>
        <authorList>
            <person name="Chen Y.-W."/>
            <person name="Chen S.-C."/>
            <person name="Teng N.-H."/>
            <person name="Lai M.-C."/>
        </authorList>
    </citation>
    <scope>NUCLEOTIDE SEQUENCE</scope>
    <source>
        <strain evidence="8">FWC-SCC1</strain>
    </source>
</reference>
<feature type="transmembrane region" description="Helical" evidence="6">
    <location>
        <begin position="201"/>
        <end position="218"/>
    </location>
</feature>
<feature type="transmembrane region" description="Helical" evidence="6">
    <location>
        <begin position="396"/>
        <end position="421"/>
    </location>
</feature>
<evidence type="ECO:0000256" key="5">
    <source>
        <dbReference type="ARBA" id="ARBA00023136"/>
    </source>
</evidence>
<evidence type="ECO:0000313" key="9">
    <source>
        <dbReference type="Proteomes" id="UP001168338"/>
    </source>
</evidence>
<keyword evidence="9" id="KW-1185">Reference proteome</keyword>
<accession>A0ABT8M600</accession>
<evidence type="ECO:0000256" key="3">
    <source>
        <dbReference type="ARBA" id="ARBA00022692"/>
    </source>
</evidence>
<feature type="transmembrane region" description="Helical" evidence="6">
    <location>
        <begin position="433"/>
        <end position="457"/>
    </location>
</feature>
<name>A0ABT8M600_9EURY</name>
<feature type="transmembrane region" description="Helical" evidence="6">
    <location>
        <begin position="138"/>
        <end position="156"/>
    </location>
</feature>
<feature type="domain" description="Major facilitator superfamily (MFS) profile" evidence="7">
    <location>
        <begin position="10"/>
        <end position="457"/>
    </location>
</feature>
<dbReference type="EMBL" id="VCYH01000001">
    <property type="protein sequence ID" value="MDN7023365.1"/>
    <property type="molecule type" value="Genomic_DNA"/>
</dbReference>
<dbReference type="Gene3D" id="1.20.1250.20">
    <property type="entry name" value="MFS general substrate transporter like domains"/>
    <property type="match status" value="1"/>
</dbReference>
<feature type="transmembrane region" description="Helical" evidence="6">
    <location>
        <begin position="347"/>
        <end position="367"/>
    </location>
</feature>
<dbReference type="PROSITE" id="PS50850">
    <property type="entry name" value="MFS"/>
    <property type="match status" value="1"/>
</dbReference>
<feature type="transmembrane region" description="Helical" evidence="6">
    <location>
        <begin position="162"/>
        <end position="180"/>
    </location>
</feature>
<proteinExistence type="predicted"/>
<evidence type="ECO:0000256" key="4">
    <source>
        <dbReference type="ARBA" id="ARBA00022989"/>
    </source>
</evidence>
<feature type="transmembrane region" description="Helical" evidence="6">
    <location>
        <begin position="224"/>
        <end position="242"/>
    </location>
</feature>
<feature type="transmembrane region" description="Helical" evidence="6">
    <location>
        <begin position="263"/>
        <end position="285"/>
    </location>
</feature>
<organism evidence="8 9">
    <name type="scientific">Methanoculleus frigidifontis</name>
    <dbReference type="NCBI Taxonomy" id="2584085"/>
    <lineage>
        <taxon>Archaea</taxon>
        <taxon>Methanobacteriati</taxon>
        <taxon>Methanobacteriota</taxon>
        <taxon>Stenosarchaea group</taxon>
        <taxon>Methanomicrobia</taxon>
        <taxon>Methanomicrobiales</taxon>
        <taxon>Methanomicrobiaceae</taxon>
        <taxon>Methanoculleus</taxon>
    </lineage>
</organism>
<dbReference type="SUPFAM" id="SSF103473">
    <property type="entry name" value="MFS general substrate transporter"/>
    <property type="match status" value="1"/>
</dbReference>
<protein>
    <submittedName>
        <fullName evidence="8">MFS transporter</fullName>
    </submittedName>
</protein>
<dbReference type="Proteomes" id="UP001168338">
    <property type="component" value="Unassembled WGS sequence"/>
</dbReference>
<feature type="transmembrane region" description="Helical" evidence="6">
    <location>
        <begin position="323"/>
        <end position="341"/>
    </location>
</feature>
<dbReference type="Gene3D" id="1.20.1720.10">
    <property type="entry name" value="Multidrug resistance protein D"/>
    <property type="match status" value="1"/>
</dbReference>
<keyword evidence="2" id="KW-0813">Transport</keyword>